<evidence type="ECO:0000256" key="3">
    <source>
        <dbReference type="ARBA" id="ARBA00022679"/>
    </source>
</evidence>
<organism evidence="6 7">
    <name type="scientific">Podarcis muralis</name>
    <name type="common">Wall lizard</name>
    <name type="synonym">Lacerta muralis</name>
    <dbReference type="NCBI Taxonomy" id="64176"/>
    <lineage>
        <taxon>Eukaryota</taxon>
        <taxon>Metazoa</taxon>
        <taxon>Chordata</taxon>
        <taxon>Craniata</taxon>
        <taxon>Vertebrata</taxon>
        <taxon>Euteleostomi</taxon>
        <taxon>Lepidosauria</taxon>
        <taxon>Squamata</taxon>
        <taxon>Bifurcata</taxon>
        <taxon>Unidentata</taxon>
        <taxon>Episquamata</taxon>
        <taxon>Laterata</taxon>
        <taxon>Lacertibaenia</taxon>
        <taxon>Lacertidae</taxon>
        <taxon>Podarcis</taxon>
    </lineage>
</organism>
<reference evidence="6" key="2">
    <citation type="submission" date="2025-08" db="UniProtKB">
        <authorList>
            <consortium name="Ensembl"/>
        </authorList>
    </citation>
    <scope>IDENTIFICATION</scope>
</reference>
<gene>
    <name evidence="6" type="primary">LOC114585649</name>
</gene>
<dbReference type="GO" id="GO:0005829">
    <property type="term" value="C:cytosol"/>
    <property type="evidence" value="ECO:0007669"/>
    <property type="project" value="TreeGrafter"/>
</dbReference>
<dbReference type="PROSITE" id="PS51681">
    <property type="entry name" value="SAM_MT_NNMT_PNMT_TEMT"/>
    <property type="match status" value="1"/>
</dbReference>
<dbReference type="GO" id="GO:0032259">
    <property type="term" value="P:methylation"/>
    <property type="evidence" value="ECO:0007669"/>
    <property type="project" value="UniProtKB-KW"/>
</dbReference>
<dbReference type="Pfam" id="PF01234">
    <property type="entry name" value="NNMT_PNMT_TEMT"/>
    <property type="match status" value="1"/>
</dbReference>
<dbReference type="SUPFAM" id="SSF53335">
    <property type="entry name" value="S-adenosyl-L-methionine-dependent methyltransferases"/>
    <property type="match status" value="1"/>
</dbReference>
<evidence type="ECO:0000256" key="2">
    <source>
        <dbReference type="ARBA" id="ARBA00022603"/>
    </source>
</evidence>
<dbReference type="PIRSF" id="PIRSF000384">
    <property type="entry name" value="PNMTase"/>
    <property type="match status" value="1"/>
</dbReference>
<feature type="binding site" evidence="5">
    <location>
        <position position="88"/>
    </location>
    <ligand>
        <name>S-adenosyl-L-methionine</name>
        <dbReference type="ChEBI" id="CHEBI:59789"/>
    </ligand>
</feature>
<dbReference type="GO" id="GO:0008757">
    <property type="term" value="F:S-adenosylmethionine-dependent methyltransferase activity"/>
    <property type="evidence" value="ECO:0007669"/>
    <property type="project" value="UniProtKB-ARBA"/>
</dbReference>
<evidence type="ECO:0000313" key="6">
    <source>
        <dbReference type="Ensembl" id="ENSPMRP00000028568.1"/>
    </source>
</evidence>
<evidence type="ECO:0000313" key="7">
    <source>
        <dbReference type="Proteomes" id="UP000472272"/>
    </source>
</evidence>
<evidence type="ECO:0000256" key="5">
    <source>
        <dbReference type="PIRSR" id="PIRSR000384-1"/>
    </source>
</evidence>
<keyword evidence="7" id="KW-1185">Reference proteome</keyword>
<dbReference type="Gene3D" id="3.40.50.150">
    <property type="entry name" value="Vaccinia Virus protein VP39"/>
    <property type="match status" value="1"/>
</dbReference>
<sequence length="260" mass="29437">MAFTEKDFYAGHFNPKDYLDTYYTFSSAKEHENGFLIFYLKNLHQAFILDDIKGDTLIDIGSGPTIYQFLSACESFQEIVATDYCEQNWEEMQRWLRKEPGAFDWSPVVKYVCELEGNREKWEEKEEKVRRAIKQILKCDVTQPSPLGPVSLPPADCLLSSLCLESACKDLPTFRSALKNISSLVKPGGHLVLCSILEETYYKVGQQPFSCLYLERASVEEALKGAGFAVKWLNETKINLPLSVTDAKAVCVAVAQKCQN</sequence>
<name>A0A670JTU3_PODMU</name>
<dbReference type="Proteomes" id="UP000472272">
    <property type="component" value="Chromosome 15"/>
</dbReference>
<feature type="binding site" evidence="5">
    <location>
        <position position="67"/>
    </location>
    <ligand>
        <name>S-adenosyl-L-methionine</name>
        <dbReference type="ChEBI" id="CHEBI:59789"/>
    </ligand>
</feature>
<keyword evidence="3" id="KW-0808">Transferase</keyword>
<reference evidence="6" key="3">
    <citation type="submission" date="2025-09" db="UniProtKB">
        <authorList>
            <consortium name="Ensembl"/>
        </authorList>
    </citation>
    <scope>IDENTIFICATION</scope>
</reference>
<feature type="binding site" evidence="5">
    <location>
        <position position="23"/>
    </location>
    <ligand>
        <name>S-adenosyl-L-methionine</name>
        <dbReference type="ChEBI" id="CHEBI:59789"/>
    </ligand>
</feature>
<feature type="binding site" evidence="5">
    <location>
        <begin position="140"/>
        <end position="141"/>
    </location>
    <ligand>
        <name>S-adenosyl-L-methionine</name>
        <dbReference type="ChEBI" id="CHEBI:59789"/>
    </ligand>
</feature>
<dbReference type="PANTHER" id="PTHR10867:SF32">
    <property type="entry name" value="NICOTINAMIDE N-METHYLTRANSFERASE"/>
    <property type="match status" value="1"/>
</dbReference>
<accession>A0A670JTU3</accession>
<evidence type="ECO:0000256" key="4">
    <source>
        <dbReference type="ARBA" id="ARBA00022691"/>
    </source>
</evidence>
<feature type="binding site" evidence="5">
    <location>
        <begin position="61"/>
        <end position="62"/>
    </location>
    <ligand>
        <name>S-adenosyl-L-methionine</name>
        <dbReference type="ChEBI" id="CHEBI:59789"/>
    </ligand>
</feature>
<dbReference type="AlphaFoldDB" id="A0A670JTU3"/>
<keyword evidence="4 5" id="KW-0949">S-adenosyl-L-methionine</keyword>
<evidence type="ECO:0000256" key="1">
    <source>
        <dbReference type="ARBA" id="ARBA00007996"/>
    </source>
</evidence>
<dbReference type="Ensembl" id="ENSPMRT00000030306.1">
    <property type="protein sequence ID" value="ENSPMRP00000028568.1"/>
    <property type="gene ID" value="ENSPMRG00000018461.1"/>
</dbReference>
<reference evidence="6 7" key="1">
    <citation type="journal article" date="2019" name="Proc. Natl. Acad. Sci. U.S.A.">
        <title>Regulatory changes in pterin and carotenoid genes underlie balanced color polymorphisms in the wall lizard.</title>
        <authorList>
            <person name="Andrade P."/>
            <person name="Pinho C."/>
            <person name="Perez I de Lanuza G."/>
            <person name="Afonso S."/>
            <person name="Brejcha J."/>
            <person name="Rubin C.J."/>
            <person name="Wallerman O."/>
            <person name="Pereira P."/>
            <person name="Sabatino S.J."/>
            <person name="Bellati A."/>
            <person name="Pellitteri-Rosa D."/>
            <person name="Bosakova Z."/>
            <person name="Bunikis I."/>
            <person name="Carretero M.A."/>
            <person name="Feiner N."/>
            <person name="Marsik P."/>
            <person name="Pauperio F."/>
            <person name="Salvi D."/>
            <person name="Soler L."/>
            <person name="While G.M."/>
            <person name="Uller T."/>
            <person name="Font E."/>
            <person name="Andersson L."/>
            <person name="Carneiro M."/>
        </authorList>
    </citation>
    <scope>NUCLEOTIDE SEQUENCE</scope>
</reference>
<dbReference type="NCBIfam" id="NF041360">
    <property type="entry name" value="GntF_guanitoxin"/>
    <property type="match status" value="1"/>
</dbReference>
<feature type="binding site" evidence="5">
    <location>
        <position position="83"/>
    </location>
    <ligand>
        <name>S-adenosyl-L-methionine</name>
        <dbReference type="ChEBI" id="CHEBI:59789"/>
    </ligand>
</feature>
<protein>
    <submittedName>
        <fullName evidence="6">Nicotinamide N-methyltransferase-like</fullName>
    </submittedName>
</protein>
<proteinExistence type="inferred from homology"/>
<dbReference type="GeneTree" id="ENSGT00390000011708"/>
<dbReference type="InterPro" id="IPR053384">
    <property type="entry name" value="SAM-dep_methyltransferase"/>
</dbReference>
<keyword evidence="2" id="KW-0489">Methyltransferase</keyword>
<dbReference type="PANTHER" id="PTHR10867">
    <property type="entry name" value="NNMT/PNMT/TEMT FAMILY MEMBER"/>
    <property type="match status" value="1"/>
</dbReference>
<dbReference type="InterPro" id="IPR029063">
    <property type="entry name" value="SAM-dependent_MTases_sf"/>
</dbReference>
<dbReference type="InterPro" id="IPR000940">
    <property type="entry name" value="NNMT_TEMT_trans"/>
</dbReference>
<comment type="similarity">
    <text evidence="1">Belongs to the class I-like SAM-binding methyltransferase superfamily. NNMT/PNMT/TEMT family.</text>
</comment>
<dbReference type="GO" id="GO:0008170">
    <property type="term" value="F:N-methyltransferase activity"/>
    <property type="evidence" value="ECO:0007669"/>
    <property type="project" value="TreeGrafter"/>
</dbReference>
<dbReference type="FunFam" id="3.40.50.150:FF:000065">
    <property type="entry name" value="Phenylethanolamine N-methyltransferase"/>
    <property type="match status" value="1"/>
</dbReference>
<feature type="binding site" evidence="5">
    <location>
        <position position="18"/>
    </location>
    <ligand>
        <name>S-adenosyl-L-methionine</name>
        <dbReference type="ChEBI" id="CHEBI:59789"/>
    </ligand>
</feature>